<dbReference type="Pfam" id="PF00078">
    <property type="entry name" value="RVT_1"/>
    <property type="match status" value="1"/>
</dbReference>
<evidence type="ECO:0008006" key="12">
    <source>
        <dbReference type="Google" id="ProtNLM"/>
    </source>
</evidence>
<evidence type="ECO:0000256" key="5">
    <source>
        <dbReference type="ARBA" id="ARBA00022801"/>
    </source>
</evidence>
<feature type="domain" description="Integrase catalytic" evidence="9">
    <location>
        <begin position="460"/>
        <end position="617"/>
    </location>
</feature>
<dbReference type="InterPro" id="IPR012337">
    <property type="entry name" value="RNaseH-like_sf"/>
</dbReference>
<keyword evidence="1" id="KW-0808">Transferase</keyword>
<dbReference type="FunFam" id="3.10.20.370:FF:000001">
    <property type="entry name" value="Retrovirus-related Pol polyprotein from transposon 17.6-like protein"/>
    <property type="match status" value="1"/>
</dbReference>
<dbReference type="PANTHER" id="PTHR37984">
    <property type="entry name" value="PROTEIN CBG26694"/>
    <property type="match status" value="1"/>
</dbReference>
<dbReference type="GO" id="GO:0003676">
    <property type="term" value="F:nucleic acid binding"/>
    <property type="evidence" value="ECO:0007669"/>
    <property type="project" value="InterPro"/>
</dbReference>
<dbReference type="SUPFAM" id="SSF54160">
    <property type="entry name" value="Chromo domain-like"/>
    <property type="match status" value="1"/>
</dbReference>
<proteinExistence type="predicted"/>
<dbReference type="InterPro" id="IPR043502">
    <property type="entry name" value="DNA/RNA_pol_sf"/>
</dbReference>
<dbReference type="InterPro" id="IPR043128">
    <property type="entry name" value="Rev_trsase/Diguanyl_cyclase"/>
</dbReference>
<dbReference type="AlphaFoldDB" id="A0A068SBW0"/>
<dbReference type="PROSITE" id="PS50994">
    <property type="entry name" value="INTEGRASE"/>
    <property type="match status" value="1"/>
</dbReference>
<dbReference type="Gene3D" id="2.40.50.40">
    <property type="match status" value="1"/>
</dbReference>
<dbReference type="InterPro" id="IPR041588">
    <property type="entry name" value="Integrase_H2C2"/>
</dbReference>
<dbReference type="OrthoDB" id="10267344at2759"/>
<dbReference type="PROSITE" id="PS50013">
    <property type="entry name" value="CHROMO_2"/>
    <property type="match status" value="1"/>
</dbReference>
<evidence type="ECO:0000259" key="8">
    <source>
        <dbReference type="PROSITE" id="PS50013"/>
    </source>
</evidence>
<dbReference type="SUPFAM" id="SSF53098">
    <property type="entry name" value="Ribonuclease H-like"/>
    <property type="match status" value="1"/>
</dbReference>
<dbReference type="GO" id="GO:0015074">
    <property type="term" value="P:DNA integration"/>
    <property type="evidence" value="ECO:0007669"/>
    <property type="project" value="InterPro"/>
</dbReference>
<protein>
    <recommendedName>
        <fullName evidence="12">Retrotransposon ty3-gypsy subclass</fullName>
    </recommendedName>
</protein>
<dbReference type="Proteomes" id="UP000027586">
    <property type="component" value="Unassembled WGS sequence"/>
</dbReference>
<feature type="domain" description="Chromo" evidence="8">
    <location>
        <begin position="749"/>
        <end position="807"/>
    </location>
</feature>
<evidence type="ECO:0000256" key="7">
    <source>
        <dbReference type="SAM" id="MobiDB-lite"/>
    </source>
</evidence>
<dbReference type="Gene3D" id="3.10.20.370">
    <property type="match status" value="1"/>
</dbReference>
<dbReference type="EMBL" id="CBTN010000069">
    <property type="protein sequence ID" value="CDH59332.1"/>
    <property type="molecule type" value="Genomic_DNA"/>
</dbReference>
<keyword evidence="11" id="KW-1185">Reference proteome</keyword>
<keyword evidence="4" id="KW-0255">Endonuclease</keyword>
<dbReference type="InterPro" id="IPR001584">
    <property type="entry name" value="Integrase_cat-core"/>
</dbReference>
<evidence type="ECO:0000313" key="11">
    <source>
        <dbReference type="Proteomes" id="UP000027586"/>
    </source>
</evidence>
<keyword evidence="3" id="KW-0540">Nuclease</keyword>
<keyword evidence="2" id="KW-0548">Nucleotidyltransferase</keyword>
<dbReference type="Pfam" id="PF17917">
    <property type="entry name" value="RT_RNaseH"/>
    <property type="match status" value="1"/>
</dbReference>
<dbReference type="Gene3D" id="1.10.340.70">
    <property type="match status" value="1"/>
</dbReference>
<keyword evidence="6" id="KW-0695">RNA-directed DNA polymerase</keyword>
<keyword evidence="5" id="KW-0378">Hydrolase</keyword>
<dbReference type="Pfam" id="PF00385">
    <property type="entry name" value="Chromo"/>
    <property type="match status" value="1"/>
</dbReference>
<gene>
    <name evidence="10" type="ORF">LCOR_10155.1</name>
</gene>
<dbReference type="GO" id="GO:0003964">
    <property type="term" value="F:RNA-directed DNA polymerase activity"/>
    <property type="evidence" value="ECO:0007669"/>
    <property type="project" value="UniProtKB-KW"/>
</dbReference>
<dbReference type="InterPro" id="IPR041373">
    <property type="entry name" value="RT_RNaseH"/>
</dbReference>
<evidence type="ECO:0000313" key="10">
    <source>
        <dbReference type="EMBL" id="CDH59332.1"/>
    </source>
</evidence>
<dbReference type="VEuPathDB" id="FungiDB:LCOR_10155.1"/>
<dbReference type="STRING" id="1263082.A0A068SBW0"/>
<dbReference type="InterPro" id="IPR050951">
    <property type="entry name" value="Retrovirus_Pol_polyprotein"/>
</dbReference>
<dbReference type="Gene3D" id="3.30.420.10">
    <property type="entry name" value="Ribonuclease H-like superfamily/Ribonuclease H"/>
    <property type="match status" value="1"/>
</dbReference>
<name>A0A068SBW0_9FUNG</name>
<dbReference type="Pfam" id="PF17921">
    <property type="entry name" value="Integrase_H2C2"/>
    <property type="match status" value="1"/>
</dbReference>
<dbReference type="InterPro" id="IPR000953">
    <property type="entry name" value="Chromo/chromo_shadow_dom"/>
</dbReference>
<dbReference type="InterPro" id="IPR000477">
    <property type="entry name" value="RT_dom"/>
</dbReference>
<dbReference type="PANTHER" id="PTHR37984:SF5">
    <property type="entry name" value="PROTEIN NYNRIN-LIKE"/>
    <property type="match status" value="1"/>
</dbReference>
<dbReference type="CDD" id="cd01647">
    <property type="entry name" value="RT_LTR"/>
    <property type="match status" value="1"/>
</dbReference>
<reference evidence="10" key="1">
    <citation type="submission" date="2013-08" db="EMBL/GenBank/DDBJ databases">
        <title>Gene expansion shapes genome architecture in the human pathogen Lichtheimia corymbifera: an evolutionary genomics analysis in the ancient terrestrial Mucorales (Mucoromycotina).</title>
        <authorList>
            <person name="Schwartze V.U."/>
            <person name="Winter S."/>
            <person name="Shelest E."/>
            <person name="Marcet-Houben M."/>
            <person name="Horn F."/>
            <person name="Wehner S."/>
            <person name="Hoffmann K."/>
            <person name="Riege K."/>
            <person name="Sammeth M."/>
            <person name="Nowrousian M."/>
            <person name="Valiante V."/>
            <person name="Linde J."/>
            <person name="Jacobsen I.D."/>
            <person name="Marz M."/>
            <person name="Brakhage A.A."/>
            <person name="Gabaldon T."/>
            <person name="Bocker S."/>
            <person name="Voigt K."/>
        </authorList>
    </citation>
    <scope>NUCLEOTIDE SEQUENCE [LARGE SCALE GENOMIC DNA]</scope>
    <source>
        <strain evidence="10">FSU 9682</strain>
    </source>
</reference>
<evidence type="ECO:0000256" key="2">
    <source>
        <dbReference type="ARBA" id="ARBA00022695"/>
    </source>
</evidence>
<dbReference type="SMART" id="SM00298">
    <property type="entry name" value="CHROMO"/>
    <property type="match status" value="1"/>
</dbReference>
<feature type="region of interest" description="Disordered" evidence="7">
    <location>
        <begin position="800"/>
        <end position="835"/>
    </location>
</feature>
<dbReference type="GO" id="GO:0005634">
    <property type="term" value="C:nucleus"/>
    <property type="evidence" value="ECO:0007669"/>
    <property type="project" value="UniProtKB-ARBA"/>
</dbReference>
<dbReference type="GO" id="GO:0016787">
    <property type="term" value="F:hydrolase activity"/>
    <property type="evidence" value="ECO:0007669"/>
    <property type="project" value="UniProtKB-KW"/>
</dbReference>
<evidence type="ECO:0000259" key="9">
    <source>
        <dbReference type="PROSITE" id="PS50994"/>
    </source>
</evidence>
<sequence length="835" mass="96397">MRPCLDPRHINRYLPDDKYPLPLIRDIFEALSGSKVFTTLDLTNAFHRFKIKAEDQHKTTFTHNGRQYMFQGCLFGLKPISSKFQRVMHRIFEDMPFVQTFVDDIVIHSPDMQTHTQHVKQAIQALTDANLILNPAKCHMAQTHIYLLGFTISHKGIALDKRKLTNVLEWPIPKTGKDIQRFLGIVNYFQEHIPNVQQPYEHPWIVFAILTQADVLLEYPDLSQPFFVATDASNYGIGAALFQRIDGKERYISFVAHALSPSERNYSATKRELLAVMFALRKFHQYLWGNPFTLYTDHRALCYLHTQKVANAMMINWLDTLLKYTLNVVHLPGLQNVLPDHLSRLFTPSDKLEGGKNRRITALRVAGKRISRKRTFKMPTYQAPTDILTPPEKDRPKELEDAHHEIGHAGAEHIVRYLQHTKGIHWNTILQDAVELVKSCPGCQKFNIAKKGFHPLRPIYSYIPGDHWAIDLATFDTSTSGNNFMLVMVDVCTRFCILRAIPDKSADTLVRTMKQIFCDFGIPRVIQSDNGTEFKNSLMKKLVNSLGINHRLTTPYHPRANGTAERWVQSAVQVIKKKLEGASRDWDYHVPLTQLQLNMRISKRLQSSPFSLMYARNVNAFRDYRKDTSTPATPMSYDELVNRLEHMQKVVFPALKERTDTYVQNQKEQFDSTHKLTSFPEQSHVMAKVHTCGSKLAPTYEGPYTVLRKTEGGSYILQDETGALMPRDYAPSELKLISHKDVVTTDDLYEVQAIIDHRGKPGHREYLVRWKGYTPEDDTWQLPEDFTDPDFIQQYWKRRGEKQTDIAHNTNSATSHKRKARSQSTGQRRSKRNKQ</sequence>
<evidence type="ECO:0000256" key="4">
    <source>
        <dbReference type="ARBA" id="ARBA00022759"/>
    </source>
</evidence>
<dbReference type="SUPFAM" id="SSF56672">
    <property type="entry name" value="DNA/RNA polymerases"/>
    <property type="match status" value="1"/>
</dbReference>
<evidence type="ECO:0000256" key="1">
    <source>
        <dbReference type="ARBA" id="ARBA00022679"/>
    </source>
</evidence>
<dbReference type="InterPro" id="IPR016197">
    <property type="entry name" value="Chromo-like_dom_sf"/>
</dbReference>
<comment type="caution">
    <text evidence="10">The sequence shown here is derived from an EMBL/GenBank/DDBJ whole genome shotgun (WGS) entry which is preliminary data.</text>
</comment>
<evidence type="ECO:0000256" key="3">
    <source>
        <dbReference type="ARBA" id="ARBA00022722"/>
    </source>
</evidence>
<dbReference type="InterPro" id="IPR023780">
    <property type="entry name" value="Chromo_domain"/>
</dbReference>
<dbReference type="Pfam" id="PF00665">
    <property type="entry name" value="rve"/>
    <property type="match status" value="1"/>
</dbReference>
<dbReference type="Gene3D" id="3.30.70.270">
    <property type="match status" value="2"/>
</dbReference>
<accession>A0A068SBW0</accession>
<organism evidence="10 11">
    <name type="scientific">Lichtheimia corymbifera JMRC:FSU:9682</name>
    <dbReference type="NCBI Taxonomy" id="1263082"/>
    <lineage>
        <taxon>Eukaryota</taxon>
        <taxon>Fungi</taxon>
        <taxon>Fungi incertae sedis</taxon>
        <taxon>Mucoromycota</taxon>
        <taxon>Mucoromycotina</taxon>
        <taxon>Mucoromycetes</taxon>
        <taxon>Mucorales</taxon>
        <taxon>Lichtheimiaceae</taxon>
        <taxon>Lichtheimia</taxon>
    </lineage>
</organism>
<dbReference type="CDD" id="cd09274">
    <property type="entry name" value="RNase_HI_RT_Ty3"/>
    <property type="match status" value="1"/>
</dbReference>
<dbReference type="InterPro" id="IPR036397">
    <property type="entry name" value="RNaseH_sf"/>
</dbReference>
<dbReference type="CDD" id="cd00024">
    <property type="entry name" value="CD_CSD"/>
    <property type="match status" value="1"/>
</dbReference>
<evidence type="ECO:0000256" key="6">
    <source>
        <dbReference type="ARBA" id="ARBA00022918"/>
    </source>
</evidence>
<dbReference type="GO" id="GO:0004519">
    <property type="term" value="F:endonuclease activity"/>
    <property type="evidence" value="ECO:0007669"/>
    <property type="project" value="UniProtKB-KW"/>
</dbReference>